<proteinExistence type="predicted"/>
<dbReference type="RefSeq" id="WP_114694263.1">
    <property type="nucleotide sequence ID" value="NZ_QQOH01000001.1"/>
</dbReference>
<dbReference type="OrthoDB" id="5510403at2"/>
<reference evidence="1 2" key="1">
    <citation type="submission" date="2018-07" db="EMBL/GenBank/DDBJ databases">
        <title>Motiliproteus coralliicola sp. nov., a bacterium isolated from Coral.</title>
        <authorList>
            <person name="Wang G."/>
        </authorList>
    </citation>
    <scope>NUCLEOTIDE SEQUENCE [LARGE SCALE GENOMIC DNA]</scope>
    <source>
        <strain evidence="1 2">C34</strain>
    </source>
</reference>
<evidence type="ECO:0000313" key="1">
    <source>
        <dbReference type="EMBL" id="RDE24676.1"/>
    </source>
</evidence>
<protein>
    <submittedName>
        <fullName evidence="1">Uncharacterized protein</fullName>
    </submittedName>
</protein>
<keyword evidence="2" id="KW-1185">Reference proteome</keyword>
<name>A0A369WVV7_9GAMM</name>
<dbReference type="AlphaFoldDB" id="A0A369WVV7"/>
<organism evidence="1 2">
    <name type="scientific">Motiliproteus coralliicola</name>
    <dbReference type="NCBI Taxonomy" id="2283196"/>
    <lineage>
        <taxon>Bacteria</taxon>
        <taxon>Pseudomonadati</taxon>
        <taxon>Pseudomonadota</taxon>
        <taxon>Gammaproteobacteria</taxon>
        <taxon>Oceanospirillales</taxon>
        <taxon>Oceanospirillaceae</taxon>
        <taxon>Motiliproteus</taxon>
    </lineage>
</organism>
<sequence length="332" mass="36859">MSFDKLLDLNLTHDYYQGPCPDLQIEPSADTLQLLKAASIKTYTKPGGLSLYYPQDDQGLPKHSLAGQRLLLSVTTVNPAFSALTELPLADDRLPLYRNHIDPLSLAPAQSTHRVPGRFAYPVQLNERPLTLALNDDQGNLIEQHSISTAQQTTHSLLLQQYGAGFYRITETSTSGSHEMRLIYLPRIPHNLIALVELIIQPAFYGNPPTFNIHYSARNDTLNYYVVAQNYSDTEFDHLQLADAGFAEQSRAEINFTRVESSNFTQAHTDAALLHDGGSKVVLFHSQTVVSRRQHGPKKLQLRLGGEVLIASLPTPGRNSITADFFINVAKA</sequence>
<dbReference type="EMBL" id="QQOH01000001">
    <property type="protein sequence ID" value="RDE24676.1"/>
    <property type="molecule type" value="Genomic_DNA"/>
</dbReference>
<comment type="caution">
    <text evidence="1">The sequence shown here is derived from an EMBL/GenBank/DDBJ whole genome shotgun (WGS) entry which is preliminary data.</text>
</comment>
<gene>
    <name evidence="1" type="ORF">DV711_03545</name>
</gene>
<dbReference type="Proteomes" id="UP000253769">
    <property type="component" value="Unassembled WGS sequence"/>
</dbReference>
<accession>A0A369WVV7</accession>
<evidence type="ECO:0000313" key="2">
    <source>
        <dbReference type="Proteomes" id="UP000253769"/>
    </source>
</evidence>